<comment type="caution">
    <text evidence="1">The sequence shown here is derived from an EMBL/GenBank/DDBJ whole genome shotgun (WGS) entry which is preliminary data.</text>
</comment>
<dbReference type="AlphaFoldDB" id="A0A9P6IPR1"/>
<sequence>IQQAELPQYINPISPATFRDVPRKYQARGREDDSALTGPVLKRAFARAFNDFVEEQIVKGMAPIMKRQRFKRGETRESKLAELKDAMRLDLESRDQVPRGSYAKVIDIARSEHGLSSGYRPQQLRRTVEAQITPMDGWKEALRRYNSIWTRVEKRLGKKAQPSDVSPEKSEDAQKELRTCTITLSSILRPDLEEQQETVVRLLSEAQEKITDVVMYLAITAQKLYLLLSEGKLYERSTMRRPKSLEQAPSQPKSKQSDIARFFSQGHLQFMFTRLMGTQQAARDVQEVVDDKDDAEDNPHALWERGLQLVKRASDLSQVPEPSPGLSHTITEAIRELSTALGNMWDGRMYNKVLRYLCRIALRLQLAPKIDRNVKAWKKRAASRKQDQQQKRATRTALTKKQWKKRIKELFDSLADLLQEQSTAPRIEEICKAIADLEEPQSSQHRILSIEERLNESGSSAVTDVESDAEGA</sequence>
<gene>
    <name evidence="1" type="ORF">BGZ70_005410</name>
</gene>
<feature type="non-terminal residue" evidence="1">
    <location>
        <position position="472"/>
    </location>
</feature>
<organism evidence="1 2">
    <name type="scientific">Mortierella alpina</name>
    <name type="common">Oleaginous fungus</name>
    <name type="synonym">Mortierella renispora</name>
    <dbReference type="NCBI Taxonomy" id="64518"/>
    <lineage>
        <taxon>Eukaryota</taxon>
        <taxon>Fungi</taxon>
        <taxon>Fungi incertae sedis</taxon>
        <taxon>Mucoromycota</taxon>
        <taxon>Mortierellomycotina</taxon>
        <taxon>Mortierellomycetes</taxon>
        <taxon>Mortierellales</taxon>
        <taxon>Mortierellaceae</taxon>
        <taxon>Mortierella</taxon>
    </lineage>
</organism>
<reference evidence="1" key="1">
    <citation type="journal article" date="2020" name="Fungal Divers.">
        <title>Resolving the Mortierellaceae phylogeny through synthesis of multi-gene phylogenetics and phylogenomics.</title>
        <authorList>
            <person name="Vandepol N."/>
            <person name="Liber J."/>
            <person name="Desiro A."/>
            <person name="Na H."/>
            <person name="Kennedy M."/>
            <person name="Barry K."/>
            <person name="Grigoriev I.V."/>
            <person name="Miller A.N."/>
            <person name="O'Donnell K."/>
            <person name="Stajich J.E."/>
            <person name="Bonito G."/>
        </authorList>
    </citation>
    <scope>NUCLEOTIDE SEQUENCE</scope>
    <source>
        <strain evidence="1">CK1249</strain>
    </source>
</reference>
<keyword evidence="2" id="KW-1185">Reference proteome</keyword>
<name>A0A9P6IPR1_MORAP</name>
<feature type="non-terminal residue" evidence="1">
    <location>
        <position position="1"/>
    </location>
</feature>
<accession>A0A9P6IPR1</accession>
<evidence type="ECO:0000313" key="2">
    <source>
        <dbReference type="Proteomes" id="UP000738359"/>
    </source>
</evidence>
<proteinExistence type="predicted"/>
<dbReference type="OrthoDB" id="2448708at2759"/>
<protein>
    <submittedName>
        <fullName evidence="1">Uncharacterized protein</fullName>
    </submittedName>
</protein>
<dbReference type="EMBL" id="JAAAHY010002871">
    <property type="protein sequence ID" value="KAF9943802.1"/>
    <property type="molecule type" value="Genomic_DNA"/>
</dbReference>
<dbReference type="Proteomes" id="UP000738359">
    <property type="component" value="Unassembled WGS sequence"/>
</dbReference>
<evidence type="ECO:0000313" key="1">
    <source>
        <dbReference type="EMBL" id="KAF9943802.1"/>
    </source>
</evidence>